<dbReference type="GeneID" id="105360394"/>
<dbReference type="SMART" id="SM00020">
    <property type="entry name" value="Tryp_SPc"/>
    <property type="match status" value="1"/>
</dbReference>
<dbReference type="SUPFAM" id="SSF50494">
    <property type="entry name" value="Trypsin-like serine proteases"/>
    <property type="match status" value="1"/>
</dbReference>
<dbReference type="GO" id="GO:0006508">
    <property type="term" value="P:proteolysis"/>
    <property type="evidence" value="ECO:0007669"/>
    <property type="project" value="InterPro"/>
</dbReference>
<dbReference type="PANTHER" id="PTHR24260:SF136">
    <property type="entry name" value="GH08193P-RELATED"/>
    <property type="match status" value="1"/>
</dbReference>
<dbReference type="AlphaFoldDB" id="A0AAJ6VNA1"/>
<dbReference type="InterPro" id="IPR043504">
    <property type="entry name" value="Peptidase_S1_PA_chymotrypsin"/>
</dbReference>
<gene>
    <name evidence="3" type="primary">LOC105360394</name>
</gene>
<dbReference type="InterPro" id="IPR051333">
    <property type="entry name" value="CLIP_Serine_Protease"/>
</dbReference>
<evidence type="ECO:0000313" key="3">
    <source>
        <dbReference type="RefSeq" id="XP_011495591.1"/>
    </source>
</evidence>
<feature type="domain" description="Peptidase S1" evidence="1">
    <location>
        <begin position="1"/>
        <end position="159"/>
    </location>
</feature>
<keyword evidence="2" id="KW-1185">Reference proteome</keyword>
<dbReference type="Pfam" id="PF00089">
    <property type="entry name" value="Trypsin"/>
    <property type="match status" value="1"/>
</dbReference>
<organism evidence="2 3">
    <name type="scientific">Ceratosolen solmsi marchali</name>
    <dbReference type="NCBI Taxonomy" id="326594"/>
    <lineage>
        <taxon>Eukaryota</taxon>
        <taxon>Metazoa</taxon>
        <taxon>Ecdysozoa</taxon>
        <taxon>Arthropoda</taxon>
        <taxon>Hexapoda</taxon>
        <taxon>Insecta</taxon>
        <taxon>Pterygota</taxon>
        <taxon>Neoptera</taxon>
        <taxon>Endopterygota</taxon>
        <taxon>Hymenoptera</taxon>
        <taxon>Apocrita</taxon>
        <taxon>Proctotrupomorpha</taxon>
        <taxon>Chalcidoidea</taxon>
        <taxon>Agaonidae</taxon>
        <taxon>Agaoninae</taxon>
        <taxon>Ceratosolen</taxon>
    </lineage>
</organism>
<dbReference type="InterPro" id="IPR009003">
    <property type="entry name" value="Peptidase_S1_PA"/>
</dbReference>
<accession>A0AAJ6VNA1</accession>
<dbReference type="Gene3D" id="2.40.10.10">
    <property type="entry name" value="Trypsin-like serine proteases"/>
    <property type="match status" value="1"/>
</dbReference>
<dbReference type="PROSITE" id="PS50240">
    <property type="entry name" value="TRYPSIN_DOM"/>
    <property type="match status" value="1"/>
</dbReference>
<evidence type="ECO:0000313" key="2">
    <source>
        <dbReference type="Proteomes" id="UP000695007"/>
    </source>
</evidence>
<dbReference type="GO" id="GO:0004252">
    <property type="term" value="F:serine-type endopeptidase activity"/>
    <property type="evidence" value="ECO:0007669"/>
    <property type="project" value="InterPro"/>
</dbReference>
<sequence length="183" mass="20471">MTSSQNIRHVCAGTLVSFKHVLTAEHCLVNRNTTLIKVIVGSTYLIMGRRHSILWWIGFDHWSSQLNIRPTFMMNDIAIIKLKVRINSSIIPATLSNYENSAIFGLNVEIAGWGISNTGEVAPIMEKIKVTVLSKDECEARASILAEEELRFESVLFCTAANPFALVKIMDKLLVLQLLSLIK</sequence>
<proteinExistence type="predicted"/>
<protein>
    <submittedName>
        <fullName evidence="3">Chymotrypsin-2-like</fullName>
    </submittedName>
</protein>
<name>A0AAJ6VNA1_9HYME</name>
<reference evidence="3" key="1">
    <citation type="submission" date="2025-08" db="UniProtKB">
        <authorList>
            <consortium name="RefSeq"/>
        </authorList>
    </citation>
    <scope>IDENTIFICATION</scope>
</reference>
<dbReference type="InterPro" id="IPR001254">
    <property type="entry name" value="Trypsin_dom"/>
</dbReference>
<evidence type="ECO:0000259" key="1">
    <source>
        <dbReference type="PROSITE" id="PS50240"/>
    </source>
</evidence>
<dbReference type="Proteomes" id="UP000695007">
    <property type="component" value="Unplaced"/>
</dbReference>
<dbReference type="RefSeq" id="XP_011495591.1">
    <property type="nucleotide sequence ID" value="XM_011497289.1"/>
</dbReference>
<dbReference type="PANTHER" id="PTHR24260">
    <property type="match status" value="1"/>
</dbReference>
<dbReference type="KEGG" id="csol:105360394"/>